<keyword evidence="2 5" id="KW-0812">Transmembrane</keyword>
<dbReference type="GO" id="GO:0016020">
    <property type="term" value="C:membrane"/>
    <property type="evidence" value="ECO:0007669"/>
    <property type="project" value="UniProtKB-SubCell"/>
</dbReference>
<dbReference type="NCBIfam" id="TIGR03902">
    <property type="entry name" value="rhom_GG_sort"/>
    <property type="match status" value="1"/>
</dbReference>
<dbReference type="GO" id="GO:0004252">
    <property type="term" value="F:serine-type endopeptidase activity"/>
    <property type="evidence" value="ECO:0007669"/>
    <property type="project" value="InterPro"/>
</dbReference>
<dbReference type="AlphaFoldDB" id="A0A327X469"/>
<evidence type="ECO:0000256" key="1">
    <source>
        <dbReference type="ARBA" id="ARBA00004141"/>
    </source>
</evidence>
<keyword evidence="7" id="KW-0645">Protease</keyword>
<evidence type="ECO:0000256" key="2">
    <source>
        <dbReference type="ARBA" id="ARBA00022692"/>
    </source>
</evidence>
<reference evidence="7 9" key="2">
    <citation type="submission" date="2018-06" db="EMBL/GenBank/DDBJ databases">
        <title>Genomic Encyclopedia of Type Strains, Phase III (KMG-III): the genomes of soil and plant-associated and newly described type strains.</title>
        <authorList>
            <person name="Whitman W."/>
        </authorList>
    </citation>
    <scope>NUCLEOTIDE SEQUENCE [LARGE SCALE GENOMIC DNA]</scope>
    <source>
        <strain evidence="7 9">CGMCC 1.15366</strain>
    </source>
</reference>
<feature type="domain" description="Peptidase S54 rhomboid" evidence="6">
    <location>
        <begin position="57"/>
        <end position="197"/>
    </location>
</feature>
<feature type="transmembrane region" description="Helical" evidence="5">
    <location>
        <begin position="153"/>
        <end position="169"/>
    </location>
</feature>
<reference evidence="8 10" key="1">
    <citation type="journal article" date="2018" name="Front. Microbiol.">
        <title>Genome-Based Analysis Reveals the Taxonomy and Diversity of the Family Idiomarinaceae.</title>
        <authorList>
            <person name="Liu Y."/>
            <person name="Lai Q."/>
            <person name="Shao Z."/>
        </authorList>
    </citation>
    <scope>NUCLEOTIDE SEQUENCE [LARGE SCALE GENOMIC DNA]</scope>
    <source>
        <strain evidence="8 10">CF12-14</strain>
    </source>
</reference>
<dbReference type="GO" id="GO:0006508">
    <property type="term" value="P:proteolysis"/>
    <property type="evidence" value="ECO:0007669"/>
    <property type="project" value="UniProtKB-KW"/>
</dbReference>
<dbReference type="Proteomes" id="UP000249203">
    <property type="component" value="Unassembled WGS sequence"/>
</dbReference>
<evidence type="ECO:0000313" key="7">
    <source>
        <dbReference type="EMBL" id="RAK01439.1"/>
    </source>
</evidence>
<dbReference type="RefSeq" id="WP_111567935.1">
    <property type="nucleotide sequence ID" value="NZ_PIPK01000001.1"/>
</dbReference>
<protein>
    <submittedName>
        <fullName evidence="7">Rhomboid family GlyGly-CTERM serine protease</fullName>
    </submittedName>
    <submittedName>
        <fullName evidence="8">Rhombosortase</fullName>
    </submittedName>
</protein>
<feature type="transmembrane region" description="Helical" evidence="5">
    <location>
        <begin position="16"/>
        <end position="34"/>
    </location>
</feature>
<keyword evidence="3 5" id="KW-1133">Transmembrane helix</keyword>
<evidence type="ECO:0000259" key="6">
    <source>
        <dbReference type="Pfam" id="PF01694"/>
    </source>
</evidence>
<accession>A0A327X469</accession>
<dbReference type="Proteomes" id="UP000287865">
    <property type="component" value="Unassembled WGS sequence"/>
</dbReference>
<sequence>MRYTLQPLRLTRSQRITGYFVVALASIMTLLQLANLCWPQAQLLSQLEFIVGQPLSQQPWRIITAHFIHLDWQHLVVNVVAFVAAWWIFAANYTSLRMACLLTFSALGAAVLSHFFAPAHSFVGFSALTHGMVGFATMQVLRGNSDIRMSIGALMLLAIVIKTVVELNAQQINWLGVEAAAHAHLGAMLAGLIFGALTPTLTRNVNNNKKAP</sequence>
<organism evidence="7 9">
    <name type="scientific">Aliidiomarina maris</name>
    <dbReference type="NCBI Taxonomy" id="531312"/>
    <lineage>
        <taxon>Bacteria</taxon>
        <taxon>Pseudomonadati</taxon>
        <taxon>Pseudomonadota</taxon>
        <taxon>Gammaproteobacteria</taxon>
        <taxon>Alteromonadales</taxon>
        <taxon>Idiomarinaceae</taxon>
        <taxon>Aliidiomarina</taxon>
    </lineage>
</organism>
<dbReference type="EMBL" id="PIPK01000001">
    <property type="protein sequence ID" value="RUO28279.1"/>
    <property type="molecule type" value="Genomic_DNA"/>
</dbReference>
<dbReference type="InterPro" id="IPR022764">
    <property type="entry name" value="Peptidase_S54_rhomboid_dom"/>
</dbReference>
<keyword evidence="7" id="KW-0378">Hydrolase</keyword>
<evidence type="ECO:0000313" key="10">
    <source>
        <dbReference type="Proteomes" id="UP000287865"/>
    </source>
</evidence>
<gene>
    <name evidence="8" type="primary">rrtA</name>
    <name evidence="7" type="ORF">B0I24_10162</name>
    <name evidence="8" type="ORF">CWE07_00285</name>
</gene>
<keyword evidence="10" id="KW-1185">Reference proteome</keyword>
<evidence type="ECO:0000313" key="9">
    <source>
        <dbReference type="Proteomes" id="UP000249203"/>
    </source>
</evidence>
<keyword evidence="4 5" id="KW-0472">Membrane</keyword>
<dbReference type="PANTHER" id="PTHR43066">
    <property type="entry name" value="RHOMBOID-RELATED PROTEIN"/>
    <property type="match status" value="1"/>
</dbReference>
<feature type="transmembrane region" description="Helical" evidence="5">
    <location>
        <begin position="72"/>
        <end position="89"/>
    </location>
</feature>
<evidence type="ECO:0000256" key="4">
    <source>
        <dbReference type="ARBA" id="ARBA00023136"/>
    </source>
</evidence>
<feature type="transmembrane region" description="Helical" evidence="5">
    <location>
        <begin position="181"/>
        <end position="201"/>
    </location>
</feature>
<evidence type="ECO:0000256" key="3">
    <source>
        <dbReference type="ARBA" id="ARBA00022989"/>
    </source>
</evidence>
<dbReference type="PANTHER" id="PTHR43066:SF11">
    <property type="entry name" value="PEPTIDASE S54 RHOMBOID DOMAIN-CONTAINING PROTEIN"/>
    <property type="match status" value="1"/>
</dbReference>
<evidence type="ECO:0000313" key="8">
    <source>
        <dbReference type="EMBL" id="RUO28279.1"/>
    </source>
</evidence>
<comment type="caution">
    <text evidence="7">The sequence shown here is derived from an EMBL/GenBank/DDBJ whole genome shotgun (WGS) entry which is preliminary data.</text>
</comment>
<dbReference type="InterPro" id="IPR035952">
    <property type="entry name" value="Rhomboid-like_sf"/>
</dbReference>
<dbReference type="OrthoDB" id="196054at2"/>
<proteinExistence type="predicted"/>
<comment type="subcellular location">
    <subcellularLocation>
        <location evidence="1">Membrane</location>
        <topology evidence="1">Multi-pass membrane protein</topology>
    </subcellularLocation>
</comment>
<dbReference type="EMBL" id="QLMD01000001">
    <property type="protein sequence ID" value="RAK01439.1"/>
    <property type="molecule type" value="Genomic_DNA"/>
</dbReference>
<name>A0A327X469_9GAMM</name>
<dbReference type="InterPro" id="IPR023826">
    <property type="entry name" value="Rhom-like_SP_proteobac"/>
</dbReference>
<dbReference type="Pfam" id="PF01694">
    <property type="entry name" value="Rhomboid"/>
    <property type="match status" value="1"/>
</dbReference>
<feature type="transmembrane region" description="Helical" evidence="5">
    <location>
        <begin position="122"/>
        <end position="141"/>
    </location>
</feature>
<evidence type="ECO:0000256" key="5">
    <source>
        <dbReference type="SAM" id="Phobius"/>
    </source>
</evidence>
<dbReference type="Gene3D" id="1.20.1540.10">
    <property type="entry name" value="Rhomboid-like"/>
    <property type="match status" value="1"/>
</dbReference>
<feature type="transmembrane region" description="Helical" evidence="5">
    <location>
        <begin position="96"/>
        <end position="116"/>
    </location>
</feature>
<dbReference type="SUPFAM" id="SSF144091">
    <property type="entry name" value="Rhomboid-like"/>
    <property type="match status" value="1"/>
</dbReference>